<reference evidence="1" key="1">
    <citation type="submission" date="2022-02" db="EMBL/GenBank/DDBJ databases">
        <title>Plant Genome Project.</title>
        <authorList>
            <person name="Zhang R.-G."/>
        </authorList>
    </citation>
    <scope>NUCLEOTIDE SEQUENCE</scope>
    <source>
        <strain evidence="1">AT1</strain>
    </source>
</reference>
<gene>
    <name evidence="1" type="ORF">RHMOL_Rhmol08G0131300</name>
</gene>
<evidence type="ECO:0000313" key="1">
    <source>
        <dbReference type="EMBL" id="KAI8542343.1"/>
    </source>
</evidence>
<name>A0ACC0MMS4_RHOML</name>
<sequence>MQAQGQATSRSKRARSPPQKKLAAKTLAPPVTSQRQTRSLQPVAASKEVARQAGARAKEQFRIAVCKRPSSEEQRAQKKPRLVLLPTSEDEEEDDGEEEEDEEEGEEEEEHLYARSDFDDSVDDPAYKEDPNERADDSDDDGDDDGGETGLKDWLGGGD</sequence>
<comment type="caution">
    <text evidence="1">The sequence shown here is derived from an EMBL/GenBank/DDBJ whole genome shotgun (WGS) entry which is preliminary data.</text>
</comment>
<organism evidence="1 2">
    <name type="scientific">Rhododendron molle</name>
    <name type="common">Chinese azalea</name>
    <name type="synonym">Azalea mollis</name>
    <dbReference type="NCBI Taxonomy" id="49168"/>
    <lineage>
        <taxon>Eukaryota</taxon>
        <taxon>Viridiplantae</taxon>
        <taxon>Streptophyta</taxon>
        <taxon>Embryophyta</taxon>
        <taxon>Tracheophyta</taxon>
        <taxon>Spermatophyta</taxon>
        <taxon>Magnoliopsida</taxon>
        <taxon>eudicotyledons</taxon>
        <taxon>Gunneridae</taxon>
        <taxon>Pentapetalae</taxon>
        <taxon>asterids</taxon>
        <taxon>Ericales</taxon>
        <taxon>Ericaceae</taxon>
        <taxon>Ericoideae</taxon>
        <taxon>Rhodoreae</taxon>
        <taxon>Rhododendron</taxon>
    </lineage>
</organism>
<proteinExistence type="predicted"/>
<dbReference type="EMBL" id="CM046395">
    <property type="protein sequence ID" value="KAI8542343.1"/>
    <property type="molecule type" value="Genomic_DNA"/>
</dbReference>
<protein>
    <submittedName>
        <fullName evidence="1">Uncharacterized protein</fullName>
    </submittedName>
</protein>
<dbReference type="Proteomes" id="UP001062846">
    <property type="component" value="Chromosome 8"/>
</dbReference>
<evidence type="ECO:0000313" key="2">
    <source>
        <dbReference type="Proteomes" id="UP001062846"/>
    </source>
</evidence>
<keyword evidence="2" id="KW-1185">Reference proteome</keyword>
<accession>A0ACC0MMS4</accession>